<evidence type="ECO:0000313" key="2">
    <source>
        <dbReference type="Proteomes" id="UP000282654"/>
    </source>
</evidence>
<protein>
    <submittedName>
        <fullName evidence="1">Uncharacterized protein YuzE</fullName>
    </submittedName>
</protein>
<reference evidence="1 2" key="1">
    <citation type="submission" date="2018-11" db="EMBL/GenBank/DDBJ databases">
        <title>Genomic Encyclopedia of Type Strains, Phase IV (KMG-IV): sequencing the most valuable type-strain genomes for metagenomic binning, comparative biology and taxonomic classification.</title>
        <authorList>
            <person name="Goeker M."/>
        </authorList>
    </citation>
    <scope>NUCLEOTIDE SEQUENCE [LARGE SCALE GENOMIC DNA]</scope>
    <source>
        <strain evidence="1 2">DSM 102936</strain>
    </source>
</reference>
<dbReference type="InterPro" id="IPR019270">
    <property type="entry name" value="DUF2283"/>
</dbReference>
<dbReference type="Pfam" id="PF10049">
    <property type="entry name" value="DUF2283"/>
    <property type="match status" value="1"/>
</dbReference>
<dbReference type="Proteomes" id="UP000282654">
    <property type="component" value="Unassembled WGS sequence"/>
</dbReference>
<keyword evidence="2" id="KW-1185">Reference proteome</keyword>
<proteinExistence type="predicted"/>
<dbReference type="AlphaFoldDB" id="A0A3N5ADC2"/>
<dbReference type="PANTHER" id="PTHR37029">
    <property type="entry name" value="SSR1768 PROTEIN"/>
    <property type="match status" value="1"/>
</dbReference>
<accession>A0A3N5ADC2</accession>
<gene>
    <name evidence="1" type="ORF">EDD75_1762</name>
</gene>
<name>A0A3N5ADC2_9THEO</name>
<dbReference type="PANTHER" id="PTHR37029:SF1">
    <property type="entry name" value="SSR1768 PROTEIN"/>
    <property type="match status" value="1"/>
</dbReference>
<dbReference type="EMBL" id="RKRE01000003">
    <property type="protein sequence ID" value="RPF42657.1"/>
    <property type="molecule type" value="Genomic_DNA"/>
</dbReference>
<evidence type="ECO:0000313" key="1">
    <source>
        <dbReference type="EMBL" id="RPF42657.1"/>
    </source>
</evidence>
<dbReference type="RefSeq" id="WP_123931121.1">
    <property type="nucleotide sequence ID" value="NZ_RKRE01000003.1"/>
</dbReference>
<sequence length="73" mass="8170">MRFRYDPDADALYIRFKEGVIADTEEISAGVMMDVDEEGNLLGLEILNASKKLGKWPLTVEVEMPGIAKEQVL</sequence>
<organism evidence="1 2">
    <name type="scientific">Thermodesulfitimonas autotrophica</name>
    <dbReference type="NCBI Taxonomy" id="1894989"/>
    <lineage>
        <taxon>Bacteria</taxon>
        <taxon>Bacillati</taxon>
        <taxon>Bacillota</taxon>
        <taxon>Clostridia</taxon>
        <taxon>Thermoanaerobacterales</taxon>
        <taxon>Thermoanaerobacteraceae</taxon>
        <taxon>Thermodesulfitimonas</taxon>
    </lineage>
</organism>
<comment type="caution">
    <text evidence="1">The sequence shown here is derived from an EMBL/GenBank/DDBJ whole genome shotgun (WGS) entry which is preliminary data.</text>
</comment>
<dbReference type="OrthoDB" id="9799670at2"/>